<dbReference type="InterPro" id="IPR019734">
    <property type="entry name" value="TPR_rpt"/>
</dbReference>
<dbReference type="RefSeq" id="WP_133737249.1">
    <property type="nucleotide sequence ID" value="NZ_SOAX01000008.1"/>
</dbReference>
<keyword evidence="3" id="KW-1185">Reference proteome</keyword>
<accession>A0A4R7JHI5</accession>
<dbReference type="InterPro" id="IPR011990">
    <property type="entry name" value="TPR-like_helical_dom_sf"/>
</dbReference>
<dbReference type="Proteomes" id="UP000295830">
    <property type="component" value="Unassembled WGS sequence"/>
</dbReference>
<dbReference type="PROSITE" id="PS50005">
    <property type="entry name" value="TPR"/>
    <property type="match status" value="2"/>
</dbReference>
<dbReference type="EMBL" id="SOAX01000008">
    <property type="protein sequence ID" value="TDT37085.1"/>
    <property type="molecule type" value="Genomic_DNA"/>
</dbReference>
<gene>
    <name evidence="2" type="ORF">DES49_3037</name>
</gene>
<evidence type="ECO:0000313" key="3">
    <source>
        <dbReference type="Proteomes" id="UP000295830"/>
    </source>
</evidence>
<protein>
    <submittedName>
        <fullName evidence="2">Tetratricopeptide repeat protein</fullName>
    </submittedName>
</protein>
<comment type="caution">
    <text evidence="2">The sequence shown here is derived from an EMBL/GenBank/DDBJ whole genome shotgun (WGS) entry which is preliminary data.</text>
</comment>
<dbReference type="Pfam" id="PF13432">
    <property type="entry name" value="TPR_16"/>
    <property type="match status" value="1"/>
</dbReference>
<evidence type="ECO:0000313" key="2">
    <source>
        <dbReference type="EMBL" id="TDT37085.1"/>
    </source>
</evidence>
<dbReference type="OrthoDB" id="9806825at2"/>
<dbReference type="Gene3D" id="1.25.40.10">
    <property type="entry name" value="Tetratricopeptide repeat domain"/>
    <property type="match status" value="3"/>
</dbReference>
<dbReference type="SMART" id="SM00028">
    <property type="entry name" value="TPR"/>
    <property type="match status" value="5"/>
</dbReference>
<reference evidence="2 3" key="1">
    <citation type="submission" date="2019-03" db="EMBL/GenBank/DDBJ databases">
        <title>Genomic Encyclopedia of Type Strains, Phase IV (KMG-IV): sequencing the most valuable type-strain genomes for metagenomic binning, comparative biology and taxonomic classification.</title>
        <authorList>
            <person name="Goeker M."/>
        </authorList>
    </citation>
    <scope>NUCLEOTIDE SEQUENCE [LARGE SCALE GENOMIC DNA]</scope>
    <source>
        <strain evidence="2 3">DSM 15505</strain>
    </source>
</reference>
<feature type="repeat" description="TPR" evidence="1">
    <location>
        <begin position="580"/>
        <end position="613"/>
    </location>
</feature>
<sequence>MKRRLPPLILILVMVPLTAVASVKLQEGAETLGDLRPLVIRIDDRPLPDIALEDAVQRYVAVFESMSDPETRIAVLNRIQNLQFRFGDNLGLSEAESQRLHRKALPDFETLLAENDMAPGERDRLLYEAARASDIAGEPSSSINYLETLMADHPDSGLVPEAAFRVGEYRFSGGQHHAAVDAFHKAVDTAEDAGFRERATYMLGWSQFLDERREAASDTFIGFLDTHHNEDSGFDHLTGKAREQVDDSMRVLSLIAAYGEGPPSMARMIQRQGGRPYEAQLFHRLMRFYRDNSRYQDSVDTARYFLERNPGHTAAPLMADEIVRSWTVGGYPGKAREAKATFIEDYGDAREMAALDGQRRNRLMGFLKELGVWHYRQGQSGTGSAREAFGQASRYLEQWADHQQRFSVGNRFETPGLMLLLAGDASQQAGESARAIELYQRAAYEAPPFPAAREAGYALVQLRHDRWRGQGDRESLLNQLVADADRFVATFPESPRIPSVRHELANILYDNDRLENAERVARALVEADGGGKHERAGWIVIGHVALERGAYPRAEKAWNETLALTAADDDRRPDFKRRLAVSVYRQGEAAREAGEMEEALRHYDRVSRVAPETETAIRASFDYGGLLLELERWDEAIMALSTFRDEYPEHRLSGRISERLVFAHLESGDPGQAADEMLAHEPAELSGSELWEYRLEAAGHYRDADRLFDAASLYESFLAEGSRALGDHEFHQERRHDLIRISAELDRSGALADWHSRLLEAERNGPGTDRSEYLASQSALWLGRRAADEFEAIGLKAPLKESLPRKRDAMEVAVNYFQEAEKYGFAETATESTYRLAELYRQLAEDVMDSDRPQGLTDLQADQYEMLLEEQAYPFEEKAIELHQRNQERIAEGHWTPWVSQSLSTLAEMFPARYQRKSLWMEARNESGR</sequence>
<organism evidence="2 3">
    <name type="scientific">Halospina denitrificans</name>
    <dbReference type="NCBI Taxonomy" id="332522"/>
    <lineage>
        <taxon>Bacteria</taxon>
        <taxon>Pseudomonadati</taxon>
        <taxon>Pseudomonadota</taxon>
        <taxon>Gammaproteobacteria</taxon>
        <taxon>Halospina</taxon>
    </lineage>
</organism>
<dbReference type="SUPFAM" id="SSF48452">
    <property type="entry name" value="TPR-like"/>
    <property type="match status" value="2"/>
</dbReference>
<dbReference type="AlphaFoldDB" id="A0A4R7JHI5"/>
<name>A0A4R7JHI5_9GAMM</name>
<feature type="repeat" description="TPR" evidence="1">
    <location>
        <begin position="160"/>
        <end position="193"/>
    </location>
</feature>
<evidence type="ECO:0000256" key="1">
    <source>
        <dbReference type="PROSITE-ProRule" id="PRU00339"/>
    </source>
</evidence>
<keyword evidence="1" id="KW-0802">TPR repeat</keyword>
<proteinExistence type="predicted"/>